<feature type="transmembrane region" description="Helical" evidence="2">
    <location>
        <begin position="411"/>
        <end position="439"/>
    </location>
</feature>
<dbReference type="PANTHER" id="PTHR11328:SF24">
    <property type="entry name" value="MAJOR FACILITATOR SUPERFAMILY (MFS) PROFILE DOMAIN-CONTAINING PROTEIN"/>
    <property type="match status" value="1"/>
</dbReference>
<feature type="transmembrane region" description="Helical" evidence="2">
    <location>
        <begin position="266"/>
        <end position="285"/>
    </location>
</feature>
<dbReference type="EMBL" id="CP117884">
    <property type="protein sequence ID" value="WDF81718.1"/>
    <property type="molecule type" value="Genomic_DNA"/>
</dbReference>
<dbReference type="InterPro" id="IPR036259">
    <property type="entry name" value="MFS_trans_sf"/>
</dbReference>
<feature type="transmembrane region" description="Helical" evidence="2">
    <location>
        <begin position="363"/>
        <end position="391"/>
    </location>
</feature>
<feature type="transmembrane region" description="Helical" evidence="2">
    <location>
        <begin position="40"/>
        <end position="64"/>
    </location>
</feature>
<feature type="transmembrane region" description="Helical" evidence="2">
    <location>
        <begin position="114"/>
        <end position="139"/>
    </location>
</feature>
<dbReference type="Proteomes" id="UP001220377">
    <property type="component" value="Chromosome"/>
</dbReference>
<feature type="transmembrane region" description="Helical" evidence="2">
    <location>
        <begin position="181"/>
        <end position="201"/>
    </location>
</feature>
<keyword evidence="4" id="KW-1185">Reference proteome</keyword>
<dbReference type="Pfam" id="PF13347">
    <property type="entry name" value="MFS_2"/>
    <property type="match status" value="1"/>
</dbReference>
<dbReference type="InterPro" id="IPR039672">
    <property type="entry name" value="MFS_2"/>
</dbReference>
<evidence type="ECO:0000256" key="2">
    <source>
        <dbReference type="SAM" id="Phobius"/>
    </source>
</evidence>
<keyword evidence="2" id="KW-0472">Membrane</keyword>
<evidence type="ECO:0000256" key="1">
    <source>
        <dbReference type="ARBA" id="ARBA00022597"/>
    </source>
</evidence>
<keyword evidence="1" id="KW-0762">Sugar transport</keyword>
<accession>A0ABY7WND5</accession>
<dbReference type="RefSeq" id="WP_274258677.1">
    <property type="nucleotide sequence ID" value="NZ_CP117884.1"/>
</dbReference>
<feature type="transmembrane region" description="Helical" evidence="2">
    <location>
        <begin position="85"/>
        <end position="108"/>
    </location>
</feature>
<organism evidence="3 4">
    <name type="scientific">Lacticaseibacillus pabuli</name>
    <dbReference type="NCBI Taxonomy" id="3025672"/>
    <lineage>
        <taxon>Bacteria</taxon>
        <taxon>Bacillati</taxon>
        <taxon>Bacillota</taxon>
        <taxon>Bacilli</taxon>
        <taxon>Lactobacillales</taxon>
        <taxon>Lactobacillaceae</taxon>
        <taxon>Lacticaseibacillus</taxon>
    </lineage>
</organism>
<evidence type="ECO:0000313" key="4">
    <source>
        <dbReference type="Proteomes" id="UP001220377"/>
    </source>
</evidence>
<feature type="transmembrane region" description="Helical" evidence="2">
    <location>
        <begin position="237"/>
        <end position="260"/>
    </location>
</feature>
<gene>
    <name evidence="3" type="ORF">PQ472_07225</name>
</gene>
<dbReference type="PANTHER" id="PTHR11328">
    <property type="entry name" value="MAJOR FACILITATOR SUPERFAMILY DOMAIN-CONTAINING PROTEIN"/>
    <property type="match status" value="1"/>
</dbReference>
<keyword evidence="2" id="KW-1133">Transmembrane helix</keyword>
<keyword evidence="1" id="KW-0813">Transport</keyword>
<feature type="transmembrane region" description="Helical" evidence="2">
    <location>
        <begin position="297"/>
        <end position="314"/>
    </location>
</feature>
<feature type="transmembrane region" description="Helical" evidence="2">
    <location>
        <begin position="320"/>
        <end position="342"/>
    </location>
</feature>
<proteinExistence type="predicted"/>
<sequence>MADTTSNTHQTGFGERVGFWSYFTGQGMAMSFLTGMLTTYLLMNGIAVTQVAFAMVAVKLWDVFSDTIFGIIFDRVHFRGGRSIPWLRIAMIVVPVMTVIVFSIPAFLSPGTKLLWFVLSYIFWDTAYTISDVPIYNLVTLMTSDTNERNGILAFARMAALVGVFISTMLATFMVSERGGFSFSQTALALATVMFILMLPVSFTAKERVHQVDANEKYSLREIWQYVKSNKYLQRYYLYYIISGVTWTSSAVDLFVSYYFFGSALVSTLTMIAMAIPMAILSPLMGIILKHVDKFRLFFWSAILLSVTTFMVYFGGTHSLMLYLILISLRSIPQGVVLTLNLTFTPDVVEYGKFSSGIDARGIAFAVQSFSGKLISLAQPLGLFVLGFFAWQPLQASSFAALEHEAVTQSATALSGLWVVSQLLPAIGAAVALIPLLGYQLRDKDVQLMADANAGKISHDEAVAKLSPRLLK</sequence>
<keyword evidence="2" id="KW-0812">Transmembrane</keyword>
<reference evidence="3 4" key="1">
    <citation type="submission" date="2023-02" db="EMBL/GenBank/DDBJ databases">
        <title>Genome sequence of Lacticaseibacillus sp. KACC 23028.</title>
        <authorList>
            <person name="Kim S."/>
            <person name="Heo J."/>
            <person name="Kwon S.-W."/>
        </authorList>
    </citation>
    <scope>NUCLEOTIDE SEQUENCE [LARGE SCALE GENOMIC DNA]</scope>
    <source>
        <strain evidence="3 4">KACC 23028</strain>
    </source>
</reference>
<feature type="transmembrane region" description="Helical" evidence="2">
    <location>
        <begin position="151"/>
        <end position="175"/>
    </location>
</feature>
<dbReference type="SUPFAM" id="SSF103473">
    <property type="entry name" value="MFS general substrate transporter"/>
    <property type="match status" value="1"/>
</dbReference>
<dbReference type="Gene3D" id="1.20.1250.20">
    <property type="entry name" value="MFS general substrate transporter like domains"/>
    <property type="match status" value="1"/>
</dbReference>
<name>A0ABY7WND5_9LACO</name>
<protein>
    <submittedName>
        <fullName evidence="3">MFS transporter</fullName>
    </submittedName>
</protein>
<evidence type="ECO:0000313" key="3">
    <source>
        <dbReference type="EMBL" id="WDF81718.1"/>
    </source>
</evidence>